<sequence>MGLLRTLHAWAGAILALILVVLGLSGSLLVLRDPWVKLTVPEARGGVAASPRALGAAVQAIQAQAPGEVRNVTLAGPHLGVHRVYFTDKDQGYAAADGRLLVRFAPTERAEGWLFELHHRLLAGETGDKVVGAAGIAGALLVLTGAIVWLPAWRSFGARVWPKTLTKRADLVGSHRNLGVITALPVFVLCLTGGAIIFHETTQGLMAAAAPGPAAPKPPAAGEGEVNWLRALSAAQAAFPDATLRMASTPGKPGAPATIRMKQPGEWHPNGRTVVWIDPSDERVLGTVDAMALGAGMRAYNSFYPLHAGKVGGIAYEAVVFLGGLALAALGGFGLWSFLIKQTRRRPVPAKAAPQAAE</sequence>
<gene>
    <name evidence="2" type="ordered locus">PHZ_c1094</name>
</gene>
<keyword evidence="1" id="KW-0472">Membrane</keyword>
<dbReference type="HOGENOM" id="CLU_031962_4_2_5"/>
<accession>B4R7X5</accession>
<dbReference type="STRING" id="450851.PHZ_c1094"/>
<feature type="transmembrane region" description="Helical" evidence="1">
    <location>
        <begin position="314"/>
        <end position="339"/>
    </location>
</feature>
<keyword evidence="3" id="KW-1185">Reference proteome</keyword>
<evidence type="ECO:0000256" key="1">
    <source>
        <dbReference type="SAM" id="Phobius"/>
    </source>
</evidence>
<evidence type="ECO:0000313" key="2">
    <source>
        <dbReference type="EMBL" id="ACG77508.1"/>
    </source>
</evidence>
<dbReference type="RefSeq" id="WP_012521654.1">
    <property type="nucleotide sequence ID" value="NC_011144.1"/>
</dbReference>
<evidence type="ECO:0000313" key="3">
    <source>
        <dbReference type="Proteomes" id="UP000001868"/>
    </source>
</evidence>
<dbReference type="OrthoDB" id="7328956at2"/>
<feature type="transmembrane region" description="Helical" evidence="1">
    <location>
        <begin position="177"/>
        <end position="198"/>
    </location>
</feature>
<dbReference type="KEGG" id="pzu:PHZ_c1094"/>
<feature type="transmembrane region" description="Helical" evidence="1">
    <location>
        <begin position="130"/>
        <end position="156"/>
    </location>
</feature>
<dbReference type="PANTHER" id="PTHR34219">
    <property type="entry name" value="IRON-REGULATED INNER MEMBRANE PROTEIN-RELATED"/>
    <property type="match status" value="1"/>
</dbReference>
<dbReference type="EMBL" id="CP000747">
    <property type="protein sequence ID" value="ACG77508.1"/>
    <property type="molecule type" value="Genomic_DNA"/>
</dbReference>
<evidence type="ECO:0008006" key="4">
    <source>
        <dbReference type="Google" id="ProtNLM"/>
    </source>
</evidence>
<name>B4R7X5_PHEZH</name>
<keyword evidence="1" id="KW-0812">Transmembrane</keyword>
<keyword evidence="1" id="KW-1133">Transmembrane helix</keyword>
<dbReference type="AlphaFoldDB" id="B4R7X5"/>
<proteinExistence type="predicted"/>
<dbReference type="InterPro" id="IPR005625">
    <property type="entry name" value="PepSY-ass_TM"/>
</dbReference>
<dbReference type="eggNOG" id="COG3182">
    <property type="taxonomic scope" value="Bacteria"/>
</dbReference>
<feature type="transmembrane region" description="Helical" evidence="1">
    <location>
        <begin position="7"/>
        <end position="31"/>
    </location>
</feature>
<dbReference type="Pfam" id="PF03929">
    <property type="entry name" value="PepSY_TM"/>
    <property type="match status" value="1"/>
</dbReference>
<protein>
    <recommendedName>
        <fullName evidence="4">PepSY domain-containing protein</fullName>
    </recommendedName>
</protein>
<organism evidence="2 3">
    <name type="scientific">Phenylobacterium zucineum (strain HLK1)</name>
    <dbReference type="NCBI Taxonomy" id="450851"/>
    <lineage>
        <taxon>Bacteria</taxon>
        <taxon>Pseudomonadati</taxon>
        <taxon>Pseudomonadota</taxon>
        <taxon>Alphaproteobacteria</taxon>
        <taxon>Caulobacterales</taxon>
        <taxon>Caulobacteraceae</taxon>
        <taxon>Phenylobacterium</taxon>
    </lineage>
</organism>
<dbReference type="Proteomes" id="UP000001868">
    <property type="component" value="Chromosome"/>
</dbReference>
<reference evidence="2 3" key="1">
    <citation type="journal article" date="2008" name="BMC Genomics">
        <title>Complete genome of Phenylobacterium zucineum - a novel facultative intracellular bacterium isolated from human erythroleukemia cell line K562.</title>
        <authorList>
            <person name="Luo Y."/>
            <person name="Xu X."/>
            <person name="Ding Z."/>
            <person name="Liu Z."/>
            <person name="Zhang B."/>
            <person name="Yan Z."/>
            <person name="Sun J."/>
            <person name="Hu S."/>
            <person name="Hu X."/>
        </authorList>
    </citation>
    <scope>NUCLEOTIDE SEQUENCE [LARGE SCALE GENOMIC DNA]</scope>
    <source>
        <strain evidence="2 3">HLK1</strain>
    </source>
</reference>
<dbReference type="PANTHER" id="PTHR34219:SF3">
    <property type="entry name" value="BLL7967 PROTEIN"/>
    <property type="match status" value="1"/>
</dbReference>